<keyword evidence="5 8" id="KW-0863">Zinc-finger</keyword>
<dbReference type="GO" id="GO:0070210">
    <property type="term" value="C:Rpd3L-Expanded complex"/>
    <property type="evidence" value="ECO:0007669"/>
    <property type="project" value="TreeGrafter"/>
</dbReference>
<evidence type="ECO:0000259" key="10">
    <source>
        <dbReference type="PROSITE" id="PS50016"/>
    </source>
</evidence>
<evidence type="ECO:0000256" key="8">
    <source>
        <dbReference type="PROSITE-ProRule" id="PRU00146"/>
    </source>
</evidence>
<dbReference type="GO" id="GO:0008270">
    <property type="term" value="F:zinc ion binding"/>
    <property type="evidence" value="ECO:0007669"/>
    <property type="project" value="UniProtKB-KW"/>
</dbReference>
<feature type="domain" description="TFIIS central" evidence="11">
    <location>
        <begin position="177"/>
        <end position="293"/>
    </location>
</feature>
<evidence type="ECO:0000256" key="6">
    <source>
        <dbReference type="ARBA" id="ARBA00022833"/>
    </source>
</evidence>
<dbReference type="EMBL" id="CAKXYY010000001">
    <property type="protein sequence ID" value="CAH2350260.1"/>
    <property type="molecule type" value="Genomic_DNA"/>
</dbReference>
<dbReference type="PROSITE" id="PS50016">
    <property type="entry name" value="ZF_PHD_2"/>
    <property type="match status" value="1"/>
</dbReference>
<dbReference type="Gene3D" id="1.10.472.30">
    <property type="entry name" value="Transcription elongation factor S-II, central domain"/>
    <property type="match status" value="1"/>
</dbReference>
<dbReference type="PANTHER" id="PTHR46462:SF3">
    <property type="entry name" value="UPSET, ISOFORM A"/>
    <property type="match status" value="1"/>
</dbReference>
<feature type="compositionally biased region" description="Polar residues" evidence="9">
    <location>
        <begin position="348"/>
        <end position="357"/>
    </location>
</feature>
<feature type="region of interest" description="Disordered" evidence="9">
    <location>
        <begin position="1"/>
        <end position="68"/>
    </location>
</feature>
<dbReference type="GO" id="GO:0034967">
    <property type="term" value="C:Set3 complex"/>
    <property type="evidence" value="ECO:0007669"/>
    <property type="project" value="TreeGrafter"/>
</dbReference>
<dbReference type="InterPro" id="IPR001965">
    <property type="entry name" value="Znf_PHD"/>
</dbReference>
<dbReference type="InterPro" id="IPR003618">
    <property type="entry name" value="TFIIS_cen_dom"/>
</dbReference>
<evidence type="ECO:0000256" key="2">
    <source>
        <dbReference type="ARBA" id="ARBA00011050"/>
    </source>
</evidence>
<keyword evidence="4" id="KW-0479">Metal-binding</keyword>
<feature type="region of interest" description="Disordered" evidence="9">
    <location>
        <begin position="329"/>
        <end position="383"/>
    </location>
</feature>
<dbReference type="InterPro" id="IPR013083">
    <property type="entry name" value="Znf_RING/FYVE/PHD"/>
</dbReference>
<dbReference type="SUPFAM" id="SSF46942">
    <property type="entry name" value="Elongation factor TFIIS domain 2"/>
    <property type="match status" value="1"/>
</dbReference>
<dbReference type="GO" id="GO:0006355">
    <property type="term" value="P:regulation of DNA-templated transcription"/>
    <property type="evidence" value="ECO:0007669"/>
    <property type="project" value="TreeGrafter"/>
</dbReference>
<dbReference type="Pfam" id="PF20826">
    <property type="entry name" value="PHD_5"/>
    <property type="match status" value="1"/>
</dbReference>
<name>A0A9P0QKD2_9ASCO</name>
<dbReference type="PANTHER" id="PTHR46462">
    <property type="entry name" value="UPSET, ISOFORM A"/>
    <property type="match status" value="1"/>
</dbReference>
<comment type="caution">
    <text evidence="12">The sequence shown here is derived from an EMBL/GenBank/DDBJ whole genome shotgun (WGS) entry which is preliminary data.</text>
</comment>
<comment type="function">
    <text evidence="1">Negative regulator of transcription elongation.</text>
</comment>
<evidence type="ECO:0000256" key="9">
    <source>
        <dbReference type="SAM" id="MobiDB-lite"/>
    </source>
</evidence>
<dbReference type="InterPro" id="IPR036575">
    <property type="entry name" value="TFIIS_cen_dom_sf"/>
</dbReference>
<organism evidence="12 13">
    <name type="scientific">[Candida] railenensis</name>
    <dbReference type="NCBI Taxonomy" id="45579"/>
    <lineage>
        <taxon>Eukaryota</taxon>
        <taxon>Fungi</taxon>
        <taxon>Dikarya</taxon>
        <taxon>Ascomycota</taxon>
        <taxon>Saccharomycotina</taxon>
        <taxon>Pichiomycetes</taxon>
        <taxon>Debaryomycetaceae</taxon>
        <taxon>Kurtzmaniella</taxon>
    </lineage>
</organism>
<dbReference type="Pfam" id="PF07744">
    <property type="entry name" value="SPOC"/>
    <property type="match status" value="1"/>
</dbReference>
<dbReference type="GO" id="GO:0006325">
    <property type="term" value="P:chromatin organization"/>
    <property type="evidence" value="ECO:0007669"/>
    <property type="project" value="UniProtKB-KW"/>
</dbReference>
<dbReference type="PROSITE" id="PS51321">
    <property type="entry name" value="TFIIS_CENTRAL"/>
    <property type="match status" value="1"/>
</dbReference>
<evidence type="ECO:0000256" key="5">
    <source>
        <dbReference type="ARBA" id="ARBA00022771"/>
    </source>
</evidence>
<protein>
    <recommendedName>
        <fullName evidence="3">Transcription factor BYE1</fullName>
    </recommendedName>
</protein>
<proteinExistence type="inferred from homology"/>
<reference evidence="12" key="1">
    <citation type="submission" date="2022-03" db="EMBL/GenBank/DDBJ databases">
        <authorList>
            <person name="Legras J.-L."/>
            <person name="Devillers H."/>
            <person name="Grondin C."/>
        </authorList>
    </citation>
    <scope>NUCLEOTIDE SEQUENCE</scope>
    <source>
        <strain evidence="12">CLIB 1423</strain>
    </source>
</reference>
<dbReference type="AlphaFoldDB" id="A0A9P0QKD2"/>
<dbReference type="Proteomes" id="UP000837801">
    <property type="component" value="Unassembled WGS sequence"/>
</dbReference>
<dbReference type="Gene3D" id="3.30.40.10">
    <property type="entry name" value="Zinc/RING finger domain, C3HC4 (zinc finger)"/>
    <property type="match status" value="1"/>
</dbReference>
<dbReference type="GO" id="GO:0006351">
    <property type="term" value="P:DNA-templated transcription"/>
    <property type="evidence" value="ECO:0007669"/>
    <property type="project" value="InterPro"/>
</dbReference>
<dbReference type="SMART" id="SM00249">
    <property type="entry name" value="PHD"/>
    <property type="match status" value="1"/>
</dbReference>
<feature type="domain" description="PHD-type" evidence="10">
    <location>
        <begin position="67"/>
        <end position="125"/>
    </location>
</feature>
<evidence type="ECO:0000256" key="4">
    <source>
        <dbReference type="ARBA" id="ARBA00022723"/>
    </source>
</evidence>
<evidence type="ECO:0000259" key="11">
    <source>
        <dbReference type="PROSITE" id="PS51321"/>
    </source>
</evidence>
<sequence>MSERRSARSNKGKHSQREFEEDVFYSGAAKRELNEGTGVAETNTKKQKVGSNAAGVKKEEDDEDEGEVLCTPCGANKDNYDEETDQGGTMIECDECKTWQHAKCMGYMTKKAIPKDYKCNLCEPRDLPQVPESKVVEKVPINAATAHASSPTSVVIPPSSFYPVTPTYSLDNLKDKTRKSVAKAFLNVFQRNLPSDSEDQTLPIKMALELESEINLFSPRQGQERKYTDRSRSLVVLIKKPNVMNRIISKELTFKDIVNSSPEEIDDELKKYAEKVRSESIRRSVLTIDDASSQRIRRTHKGEEIVENVEGEKDDNSRNEEMIISKNVDHRRFEEKEPSREIEESSKQQHLVNNIQYDDSDVEVDNRREGEEEGTDNIPDLDDDDLDFILKDKKVEEEPVKKFPLPTAKQPSVTTFWNGRITFPEFVTFVTKASFISAISSNSAGSSPVPSSVYQRQLKVIKEVFSKPAYEIEGKLDKTRADQYLSKIVSTRDLFLVKLHCEDSDEAEGFNKLKDYLFENNKVGVLSGKPHFVKDSYILSLKEGNIPEYFKKDDIGEGGLFAVFVVKKDYIPSNRSILKRAVPTSNFTESYNTPKAKVDTSSLDSILSKLDADDEYTPSLEGRYSNENVNRNNSNNNSNNNNNIASSLTTEQLQFLSGIVQQNPHVQNNPDQLIQLLQEQNH</sequence>
<feature type="compositionally biased region" description="Basic and acidic residues" evidence="9">
    <location>
        <begin position="329"/>
        <end position="347"/>
    </location>
</feature>
<keyword evidence="13" id="KW-1185">Reference proteome</keyword>
<accession>A0A9P0QKD2</accession>
<dbReference type="InterPro" id="IPR019787">
    <property type="entry name" value="Znf_PHD-finger"/>
</dbReference>
<evidence type="ECO:0000313" key="12">
    <source>
        <dbReference type="EMBL" id="CAH2350260.1"/>
    </source>
</evidence>
<feature type="region of interest" description="Disordered" evidence="9">
    <location>
        <begin position="617"/>
        <end position="644"/>
    </location>
</feature>
<dbReference type="PROSITE" id="PS01359">
    <property type="entry name" value="ZF_PHD_1"/>
    <property type="match status" value="1"/>
</dbReference>
<evidence type="ECO:0000256" key="7">
    <source>
        <dbReference type="ARBA" id="ARBA00022853"/>
    </source>
</evidence>
<dbReference type="Pfam" id="PF07500">
    <property type="entry name" value="TFIIS_M"/>
    <property type="match status" value="1"/>
</dbReference>
<keyword evidence="7" id="KW-0156">Chromatin regulator</keyword>
<dbReference type="InterPro" id="IPR011011">
    <property type="entry name" value="Znf_FYVE_PHD"/>
</dbReference>
<evidence type="ECO:0000256" key="1">
    <source>
        <dbReference type="ARBA" id="ARBA00002311"/>
    </source>
</evidence>
<dbReference type="InterPro" id="IPR019786">
    <property type="entry name" value="Zinc_finger_PHD-type_CS"/>
</dbReference>
<dbReference type="OrthoDB" id="79252at2759"/>
<comment type="similarity">
    <text evidence="2">Belongs to the BYE1 family.</text>
</comment>
<feature type="compositionally biased region" description="Low complexity" evidence="9">
    <location>
        <begin position="625"/>
        <end position="644"/>
    </location>
</feature>
<dbReference type="SMART" id="SM00510">
    <property type="entry name" value="TFS2M"/>
    <property type="match status" value="1"/>
</dbReference>
<gene>
    <name evidence="12" type="ORF">CLIB1423_01S06084</name>
</gene>
<evidence type="ECO:0000256" key="3">
    <source>
        <dbReference type="ARBA" id="ARBA00021616"/>
    </source>
</evidence>
<keyword evidence="6" id="KW-0862">Zinc</keyword>
<dbReference type="SUPFAM" id="SSF57903">
    <property type="entry name" value="FYVE/PHD zinc finger"/>
    <property type="match status" value="1"/>
</dbReference>
<feature type="compositionally biased region" description="Acidic residues" evidence="9">
    <location>
        <begin position="371"/>
        <end position="383"/>
    </location>
</feature>
<evidence type="ECO:0000313" key="13">
    <source>
        <dbReference type="Proteomes" id="UP000837801"/>
    </source>
</evidence>
<dbReference type="InterPro" id="IPR012921">
    <property type="entry name" value="SPOC_C"/>
</dbReference>